<name>A0A023X4C2_RUBRA</name>
<reference evidence="1 3" key="1">
    <citation type="submission" date="2014-03" db="EMBL/GenBank/DDBJ databases">
        <title>Complete genome sequence of the Radio-Resistant Rubrobacter radiotolerans RSPS-4.</title>
        <authorList>
            <person name="Egas C.C."/>
            <person name="Barroso C.C."/>
            <person name="Froufe H.J.C."/>
            <person name="Pacheco J.J."/>
            <person name="Albuquerque L.L."/>
            <person name="da Costa M.M.S."/>
        </authorList>
    </citation>
    <scope>NUCLEOTIDE SEQUENCE [LARGE SCALE GENOMIC DNA]</scope>
    <source>
        <strain evidence="1 3">RSPS-4</strain>
    </source>
</reference>
<dbReference type="eggNOG" id="COG4328">
    <property type="taxonomic scope" value="Bacteria"/>
</dbReference>
<evidence type="ECO:0000313" key="3">
    <source>
        <dbReference type="Proteomes" id="UP000025229"/>
    </source>
</evidence>
<protein>
    <submittedName>
        <fullName evidence="2">DUF429 domain-containing protein</fullName>
    </submittedName>
</protein>
<evidence type="ECO:0000313" key="1">
    <source>
        <dbReference type="EMBL" id="AHY47188.1"/>
    </source>
</evidence>
<reference evidence="2" key="2">
    <citation type="submission" date="2023-11" db="EMBL/GenBank/DDBJ databases">
        <title>MicrobeMod: A computational toolkit for identifying prokaryotic methylation and restriction-modification with nanopore sequencing.</title>
        <authorList>
            <person name="Crits-Christoph A."/>
            <person name="Kang S.C."/>
            <person name="Lee H."/>
            <person name="Ostrov N."/>
        </authorList>
    </citation>
    <scope>NUCLEOTIDE SEQUENCE</scope>
    <source>
        <strain evidence="2">ATCC 51242</strain>
    </source>
</reference>
<dbReference type="InterPro" id="IPR008306">
    <property type="entry name" value="UCP018008"/>
</dbReference>
<sequence>MRFVGCAPAWRPGESGEGTSCLVVLDERGSIIHNSFVGSAEEISSAVEAHAGEGCLVGLDAPLAVPNERGTRKVEKVLARLSLPAYSASRRMFDGPPFMEEVLQALEAAGFEYTDYPFPGERGRYVVEVDSQATLKVILFERAGDGGADASEVAAKLKELPEARLRKGNKSARAEAIKSAISTLWDTKGLRLRTGNLSGDIGSPENVDVSKLDVSAEMTHAELDRVVSLVEGILAAYTVHRHWKGRGSAVVGLGDEGSVLLPANEALQRALAEECRVSKVAYV</sequence>
<dbReference type="RefSeq" id="WP_038682285.1">
    <property type="nucleotide sequence ID" value="NZ_CP007514.1"/>
</dbReference>
<dbReference type="HOGENOM" id="CLU_983122_0_0_11"/>
<dbReference type="STRING" id="42256.RradSPS_1905"/>
<evidence type="ECO:0000313" key="2">
    <source>
        <dbReference type="EMBL" id="MDX5894591.1"/>
    </source>
</evidence>
<accession>A0A023X4C2</accession>
<organism evidence="1 3">
    <name type="scientific">Rubrobacter radiotolerans</name>
    <name type="common">Arthrobacter radiotolerans</name>
    <dbReference type="NCBI Taxonomy" id="42256"/>
    <lineage>
        <taxon>Bacteria</taxon>
        <taxon>Bacillati</taxon>
        <taxon>Actinomycetota</taxon>
        <taxon>Rubrobacteria</taxon>
        <taxon>Rubrobacterales</taxon>
        <taxon>Rubrobacteraceae</taxon>
        <taxon>Rubrobacter</taxon>
    </lineage>
</organism>
<keyword evidence="3" id="KW-1185">Reference proteome</keyword>
<dbReference type="Proteomes" id="UP001281130">
    <property type="component" value="Unassembled WGS sequence"/>
</dbReference>
<dbReference type="Proteomes" id="UP000025229">
    <property type="component" value="Chromosome"/>
</dbReference>
<dbReference type="AlphaFoldDB" id="A0A023X4C2"/>
<proteinExistence type="predicted"/>
<dbReference type="EMBL" id="JAWXXX010000001">
    <property type="protein sequence ID" value="MDX5894591.1"/>
    <property type="molecule type" value="Genomic_DNA"/>
</dbReference>
<gene>
    <name evidence="1" type="ORF">RradSPS_1905</name>
    <name evidence="2" type="ORF">SIL72_11200</name>
</gene>
<dbReference type="EMBL" id="CP007514">
    <property type="protein sequence ID" value="AHY47188.1"/>
    <property type="molecule type" value="Genomic_DNA"/>
</dbReference>
<dbReference type="KEGG" id="rrd:RradSPS_1905"/>
<dbReference type="PIRSF" id="PIRSF018008">
    <property type="entry name" value="UCP018008"/>
    <property type="match status" value="1"/>
</dbReference>